<dbReference type="InterPro" id="IPR050131">
    <property type="entry name" value="Peptidase_S8_subtilisin-like"/>
</dbReference>
<dbReference type="InParanoid" id="A0A177CT42"/>
<accession>A0A177CT42</accession>
<dbReference type="STRING" id="1460663.A0A177CT42"/>
<dbReference type="Gene3D" id="3.40.50.200">
    <property type="entry name" value="Peptidase S8/S53 domain"/>
    <property type="match status" value="1"/>
</dbReference>
<keyword evidence="10" id="KW-1185">Reference proteome</keyword>
<dbReference type="EMBL" id="KV441549">
    <property type="protein sequence ID" value="OAG10705.1"/>
    <property type="molecule type" value="Genomic_DNA"/>
</dbReference>
<dbReference type="SUPFAM" id="SSF52743">
    <property type="entry name" value="Subtilisin-like"/>
    <property type="match status" value="1"/>
</dbReference>
<evidence type="ECO:0000256" key="2">
    <source>
        <dbReference type="ARBA" id="ARBA00022670"/>
    </source>
</evidence>
<evidence type="ECO:0000259" key="8">
    <source>
        <dbReference type="Pfam" id="PF24476"/>
    </source>
</evidence>
<dbReference type="PRINTS" id="PR00723">
    <property type="entry name" value="SUBTILISIN"/>
</dbReference>
<dbReference type="PANTHER" id="PTHR43806">
    <property type="entry name" value="PEPTIDASE S8"/>
    <property type="match status" value="1"/>
</dbReference>
<feature type="active site" description="Charge relay system" evidence="5">
    <location>
        <position position="628"/>
    </location>
</feature>
<dbReference type="Proteomes" id="UP000077069">
    <property type="component" value="Unassembled WGS sequence"/>
</dbReference>
<dbReference type="PANTHER" id="PTHR43806:SF11">
    <property type="entry name" value="CEREVISIN-RELATED"/>
    <property type="match status" value="1"/>
</dbReference>
<evidence type="ECO:0000313" key="9">
    <source>
        <dbReference type="EMBL" id="OAG10705.1"/>
    </source>
</evidence>
<organism evidence="9 10">
    <name type="scientific">Paraphaeosphaeria sporulosa</name>
    <dbReference type="NCBI Taxonomy" id="1460663"/>
    <lineage>
        <taxon>Eukaryota</taxon>
        <taxon>Fungi</taxon>
        <taxon>Dikarya</taxon>
        <taxon>Ascomycota</taxon>
        <taxon>Pezizomycotina</taxon>
        <taxon>Dothideomycetes</taxon>
        <taxon>Pleosporomycetidae</taxon>
        <taxon>Pleosporales</taxon>
        <taxon>Massarineae</taxon>
        <taxon>Didymosphaeriaceae</taxon>
        <taxon>Paraphaeosphaeria</taxon>
    </lineage>
</organism>
<gene>
    <name evidence="9" type="ORF">CC84DRAFT_1214005</name>
</gene>
<sequence length="965" mass="109259">MDERRESIAHLDEWRLLVDVCRIFACKHSWTARSPNEVDKLSVKRQAELFKVNIDEIGVHVDTELVLGADARDDFILAIEALLSNLESLVDEKRLPMKGQAHLLHRFPKLVALKTMLDRGEPLSIDNFGQYLHLSQDARSFKRTRFAVQTFNISSRVLLGDTRTVSLQAASADTSTLAPVYHPQSSFSPSFWNGSKRLFDHLVVNVQKCDEKNVKKQEHKLLLRLKNISDYYGQDGMHPRISILLASCLNPKSWHQTICSIPSQSLTKSETFIPNICLKAREMFLDERLFWIELCNEQFIDKSDLVFGTPLDHPPTEHTKSLSDLLAEKIVSDRYQFRPEDKRIIAFNLAYALLQFYEGPWIQTLWTPDHIHFMYEKGTSTVYDIRQPYISCILSNEPPQMGSLDSAHKYPLMLSFAKLLLELEIGEPVQAQERRNGASSVLQPLIAYCETKSKEQLDRHYAKALIACVKFQQFLSEEKERDPGTTCRDVILHRIVHPLEERLNESPKTAKWNSRNLDLKTGIPVQEPLDEDKVSNSISSEGDKRFRRIQPPFDPPTIPIDDCTSKNIERAAQIRKSGVWRRLVVGIWQMLFSDEISTKTFDYLNSTVSKWLLYKPRYDKPIKIAVLDTGLDGDHEDFQRARTTTFTGKFGDEPNPMHNEDPQINRIRSYRNFCTTEQACDHNVTDQDNEDTLADVQDFDGHGTKVAGIILRLAPDSELFIAKVCIGGERKLPAEESKFQKPEPDVVAAAIRWAIKKGVHIINLSLGFRNYGSRLDDLQRALEEAAKARIVIFASTTNEGYHEKVAWPASDANFALGVSASVDNGGTKSSFTGMHCPHGANLMVVGENILSQRLGGGFTVCNGSSFATPVAAAIGALVMAFIEQLVCRKNREEARSSINPEDIHTNSGMLKVLKGISSRPEQHYWTLDSQLFWADYEASSSNDEGKAREFAWSIIKKALHRGGSR</sequence>
<feature type="active site" description="Charge relay system" evidence="5">
    <location>
        <position position="702"/>
    </location>
</feature>
<name>A0A177CT42_9PLEO</name>
<evidence type="ECO:0000259" key="7">
    <source>
        <dbReference type="Pfam" id="PF00082"/>
    </source>
</evidence>
<dbReference type="Pfam" id="PF24476">
    <property type="entry name" value="DUF7580"/>
    <property type="match status" value="1"/>
</dbReference>
<dbReference type="GO" id="GO:0006508">
    <property type="term" value="P:proteolysis"/>
    <property type="evidence" value="ECO:0007669"/>
    <property type="project" value="UniProtKB-KW"/>
</dbReference>
<feature type="active site" description="Charge relay system" evidence="5">
    <location>
        <position position="865"/>
    </location>
</feature>
<feature type="region of interest" description="Disordered" evidence="6">
    <location>
        <begin position="530"/>
        <end position="551"/>
    </location>
</feature>
<evidence type="ECO:0000256" key="4">
    <source>
        <dbReference type="ARBA" id="ARBA00022825"/>
    </source>
</evidence>
<dbReference type="OrthoDB" id="206201at2759"/>
<comment type="similarity">
    <text evidence="1 5">Belongs to the peptidase S8 family.</text>
</comment>
<evidence type="ECO:0000256" key="5">
    <source>
        <dbReference type="PROSITE-ProRule" id="PRU01240"/>
    </source>
</evidence>
<dbReference type="GeneID" id="28766084"/>
<feature type="domain" description="Peptidase S8/S53" evidence="7">
    <location>
        <begin position="620"/>
        <end position="884"/>
    </location>
</feature>
<dbReference type="RefSeq" id="XP_018041070.1">
    <property type="nucleotide sequence ID" value="XM_018182598.1"/>
</dbReference>
<dbReference type="InterPro" id="IPR056002">
    <property type="entry name" value="DUF7580"/>
</dbReference>
<evidence type="ECO:0000256" key="6">
    <source>
        <dbReference type="SAM" id="MobiDB-lite"/>
    </source>
</evidence>
<dbReference type="AlphaFoldDB" id="A0A177CT42"/>
<dbReference type="InterPro" id="IPR000209">
    <property type="entry name" value="Peptidase_S8/S53_dom"/>
</dbReference>
<dbReference type="GO" id="GO:0004252">
    <property type="term" value="F:serine-type endopeptidase activity"/>
    <property type="evidence" value="ECO:0007669"/>
    <property type="project" value="UniProtKB-UniRule"/>
</dbReference>
<evidence type="ECO:0000313" key="10">
    <source>
        <dbReference type="Proteomes" id="UP000077069"/>
    </source>
</evidence>
<dbReference type="InterPro" id="IPR015500">
    <property type="entry name" value="Peptidase_S8_subtilisin-rel"/>
</dbReference>
<evidence type="ECO:0000256" key="1">
    <source>
        <dbReference type="ARBA" id="ARBA00011073"/>
    </source>
</evidence>
<proteinExistence type="inferred from homology"/>
<reference evidence="9 10" key="1">
    <citation type="submission" date="2016-05" db="EMBL/GenBank/DDBJ databases">
        <title>Comparative analysis of secretome profiles of manganese(II)-oxidizing ascomycete fungi.</title>
        <authorList>
            <consortium name="DOE Joint Genome Institute"/>
            <person name="Zeiner C.A."/>
            <person name="Purvine S.O."/>
            <person name="Zink E.M."/>
            <person name="Wu S."/>
            <person name="Pasa-Tolic L."/>
            <person name="Chaput D.L."/>
            <person name="Haridas S."/>
            <person name="Grigoriev I.V."/>
            <person name="Santelli C.M."/>
            <person name="Hansel C.M."/>
        </authorList>
    </citation>
    <scope>NUCLEOTIDE SEQUENCE [LARGE SCALE GENOMIC DNA]</scope>
    <source>
        <strain evidence="9 10">AP3s5-JAC2a</strain>
    </source>
</reference>
<feature type="domain" description="DUF7580" evidence="8">
    <location>
        <begin position="188"/>
        <end position="505"/>
    </location>
</feature>
<dbReference type="PROSITE" id="PS51892">
    <property type="entry name" value="SUBTILASE"/>
    <property type="match status" value="1"/>
</dbReference>
<dbReference type="Pfam" id="PF00082">
    <property type="entry name" value="Peptidase_S8"/>
    <property type="match status" value="1"/>
</dbReference>
<dbReference type="CDD" id="cd00306">
    <property type="entry name" value="Peptidases_S8_S53"/>
    <property type="match status" value="1"/>
</dbReference>
<keyword evidence="3 5" id="KW-0378">Hydrolase</keyword>
<dbReference type="InterPro" id="IPR036852">
    <property type="entry name" value="Peptidase_S8/S53_dom_sf"/>
</dbReference>
<dbReference type="PROSITE" id="PS00136">
    <property type="entry name" value="SUBTILASE_ASP"/>
    <property type="match status" value="1"/>
</dbReference>
<evidence type="ECO:0000256" key="3">
    <source>
        <dbReference type="ARBA" id="ARBA00022801"/>
    </source>
</evidence>
<dbReference type="InterPro" id="IPR023827">
    <property type="entry name" value="Peptidase_S8_Asp-AS"/>
</dbReference>
<protein>
    <submittedName>
        <fullName evidence="9">Subtilisin-like protein</fullName>
    </submittedName>
</protein>
<keyword evidence="4 5" id="KW-0720">Serine protease</keyword>
<keyword evidence="2 5" id="KW-0645">Protease</keyword>